<evidence type="ECO:0000313" key="2">
    <source>
        <dbReference type="Proteomes" id="UP000076154"/>
    </source>
</evidence>
<evidence type="ECO:0008006" key="3">
    <source>
        <dbReference type="Google" id="ProtNLM"/>
    </source>
</evidence>
<name>A0A369JAM4_HYPMA</name>
<keyword evidence="2" id="KW-1185">Reference proteome</keyword>
<comment type="caution">
    <text evidence="1">The sequence shown here is derived from an EMBL/GenBank/DDBJ whole genome shotgun (WGS) entry which is preliminary data.</text>
</comment>
<dbReference type="InParanoid" id="A0A369JAM4"/>
<reference evidence="1" key="1">
    <citation type="submission" date="2018-04" db="EMBL/GenBank/DDBJ databases">
        <title>Whole genome sequencing of Hypsizygus marmoreus.</title>
        <authorList>
            <person name="Choi I.-G."/>
            <person name="Min B."/>
            <person name="Kim J.-G."/>
            <person name="Kim S."/>
            <person name="Oh Y.-L."/>
            <person name="Kong W.-S."/>
            <person name="Park H."/>
            <person name="Jeong J."/>
            <person name="Song E.-S."/>
        </authorList>
    </citation>
    <scope>NUCLEOTIDE SEQUENCE [LARGE SCALE GENOMIC DNA]</scope>
    <source>
        <strain evidence="1">51987-8</strain>
    </source>
</reference>
<proteinExistence type="predicted"/>
<dbReference type="AlphaFoldDB" id="A0A369JAM4"/>
<organism evidence="1 2">
    <name type="scientific">Hypsizygus marmoreus</name>
    <name type="common">White beech mushroom</name>
    <name type="synonym">Agaricus marmoreus</name>
    <dbReference type="NCBI Taxonomy" id="39966"/>
    <lineage>
        <taxon>Eukaryota</taxon>
        <taxon>Fungi</taxon>
        <taxon>Dikarya</taxon>
        <taxon>Basidiomycota</taxon>
        <taxon>Agaricomycotina</taxon>
        <taxon>Agaricomycetes</taxon>
        <taxon>Agaricomycetidae</taxon>
        <taxon>Agaricales</taxon>
        <taxon>Tricholomatineae</taxon>
        <taxon>Lyophyllaceae</taxon>
        <taxon>Hypsizygus</taxon>
    </lineage>
</organism>
<protein>
    <recommendedName>
        <fullName evidence="3">F-box domain-containing protein</fullName>
    </recommendedName>
</protein>
<gene>
    <name evidence="1" type="ORF">Hypma_014245</name>
</gene>
<dbReference type="EMBL" id="LUEZ02000084">
    <property type="protein sequence ID" value="RDB19131.1"/>
    <property type="molecule type" value="Genomic_DNA"/>
</dbReference>
<dbReference type="OrthoDB" id="2745898at2759"/>
<dbReference type="Proteomes" id="UP000076154">
    <property type="component" value="Unassembled WGS sequence"/>
</dbReference>
<evidence type="ECO:0000313" key="1">
    <source>
        <dbReference type="EMBL" id="RDB19131.1"/>
    </source>
</evidence>
<sequence length="364" mass="41772">MPATSEVPEDIIISIITELSIDRQTLEACASVARPFRVPAQRHLYSDIALDLGSHPSNIDRVKQLNFLFTENPQLCTYVRSLSLRFIPDDAQVPYGVFLELSQLRKLELNFRPNQLNMVRWKDLPRRLQTEFYHLMQSPHLRQLTLVWINGFPVTHLPHNGLHQLIIEDAYLFKDASASIPIDSLRILRFDCTLLRTDFVETCQTIVDLLPGCLEHFALLVNNAFLCPEFHKLDLTALRHLRSLQLGYMSPLHSAVHRLKEFVERSLPNHSLKRMTIIRTTMSFFGGKLRDVDRLDLNAIDKVLANAPRLNRVHISLSVPPALDSLLVEEIIIPQIPLLAKRGGVSIYAKDQQLLTFPWRQDMA</sequence>
<accession>A0A369JAM4</accession>